<keyword evidence="6 7" id="KW-0687">Ribonucleoprotein</keyword>
<feature type="region of interest" description="Disordered" evidence="8">
    <location>
        <begin position="107"/>
        <end position="131"/>
    </location>
</feature>
<evidence type="ECO:0000256" key="3">
    <source>
        <dbReference type="ARBA" id="ARBA00022490"/>
    </source>
</evidence>
<evidence type="ECO:0000256" key="6">
    <source>
        <dbReference type="ARBA" id="ARBA00023274"/>
    </source>
</evidence>
<evidence type="ECO:0000256" key="7">
    <source>
        <dbReference type="RuleBase" id="RU368100"/>
    </source>
</evidence>
<evidence type="ECO:0000256" key="5">
    <source>
        <dbReference type="ARBA" id="ARBA00023135"/>
    </source>
</evidence>
<comment type="similarity">
    <text evidence="2 7">Belongs to the SRP14 family.</text>
</comment>
<dbReference type="SUPFAM" id="SSF54762">
    <property type="entry name" value="Signal recognition particle alu RNA binding heterodimer, SRP9/14"/>
    <property type="match status" value="1"/>
</dbReference>
<reference evidence="9 10" key="1">
    <citation type="submission" date="2024-01" db="EMBL/GenBank/DDBJ databases">
        <authorList>
            <person name="Allen C."/>
            <person name="Tagirdzhanova G."/>
        </authorList>
    </citation>
    <scope>NUCLEOTIDE SEQUENCE [LARGE SCALE GENOMIC DNA]</scope>
</reference>
<dbReference type="EMBL" id="CAWUHB010000001">
    <property type="protein sequence ID" value="CAK7209051.1"/>
    <property type="molecule type" value="Genomic_DNA"/>
</dbReference>
<comment type="caution">
    <text evidence="9">The sequence shown here is derived from an EMBL/GenBank/DDBJ whole genome shotgun (WGS) entry which is preliminary data.</text>
</comment>
<evidence type="ECO:0000313" key="10">
    <source>
        <dbReference type="Proteomes" id="UP001642405"/>
    </source>
</evidence>
<protein>
    <recommendedName>
        <fullName evidence="7">Signal recognition particle subunit SRP14</fullName>
    </recommendedName>
    <alternativeName>
        <fullName evidence="7">Signal recognition particle 14 kDa protein</fullName>
    </alternativeName>
</protein>
<dbReference type="PANTHER" id="PTHR12013">
    <property type="entry name" value="SIGNAL RECOGNITION PARTICLE 14 KD PROTEIN"/>
    <property type="match status" value="1"/>
</dbReference>
<dbReference type="Pfam" id="PF02290">
    <property type="entry name" value="SRP14"/>
    <property type="match status" value="1"/>
</dbReference>
<dbReference type="Proteomes" id="UP001642405">
    <property type="component" value="Unassembled WGS sequence"/>
</dbReference>
<feature type="compositionally biased region" description="Basic residues" evidence="8">
    <location>
        <begin position="111"/>
        <end position="124"/>
    </location>
</feature>
<dbReference type="InterPro" id="IPR003210">
    <property type="entry name" value="Signal_recog_particle_SRP14"/>
</dbReference>
<organism evidence="9 10">
    <name type="scientific">Sporothrix curviconia</name>
    <dbReference type="NCBI Taxonomy" id="1260050"/>
    <lineage>
        <taxon>Eukaryota</taxon>
        <taxon>Fungi</taxon>
        <taxon>Dikarya</taxon>
        <taxon>Ascomycota</taxon>
        <taxon>Pezizomycotina</taxon>
        <taxon>Sordariomycetes</taxon>
        <taxon>Sordariomycetidae</taxon>
        <taxon>Ophiostomatales</taxon>
        <taxon>Ophiostomataceae</taxon>
        <taxon>Sporothrix</taxon>
    </lineage>
</organism>
<comment type="subunit">
    <text evidence="7">Component of a fungal signal recognition particle (SRP) complex that consists of a 7SL RNA molecule (scR1) and at least six protein subunits: SRP72, SRP68, SRP54, SEC65, SRP21 and SRP14.</text>
</comment>
<evidence type="ECO:0000313" key="9">
    <source>
        <dbReference type="EMBL" id="CAK7209051.1"/>
    </source>
</evidence>
<comment type="subcellular location">
    <subcellularLocation>
        <location evidence="1 7">Cytoplasm</location>
    </subcellularLocation>
</comment>
<keyword evidence="3 7" id="KW-0963">Cytoplasm</keyword>
<name>A0ABP0AP64_9PEZI</name>
<proteinExistence type="inferred from homology"/>
<accession>A0ABP0AP64</accession>
<evidence type="ECO:0000256" key="8">
    <source>
        <dbReference type="SAM" id="MobiDB-lite"/>
    </source>
</evidence>
<dbReference type="Gene3D" id="3.30.720.10">
    <property type="entry name" value="Signal recognition particle alu RNA binding heterodimer, srp9/1"/>
    <property type="match status" value="1"/>
</dbReference>
<evidence type="ECO:0000256" key="2">
    <source>
        <dbReference type="ARBA" id="ARBA00010349"/>
    </source>
</evidence>
<evidence type="ECO:0000256" key="4">
    <source>
        <dbReference type="ARBA" id="ARBA00022884"/>
    </source>
</evidence>
<comment type="function">
    <text evidence="7">Component of the signal recognition particle (SRP) complex, a ribonucleoprotein complex that mediates the cotranslational targeting of secretory and membrane proteins to the endoplasmic reticulum (ER).</text>
</comment>
<keyword evidence="5 7" id="KW-0733">Signal recognition particle</keyword>
<evidence type="ECO:0000256" key="1">
    <source>
        <dbReference type="ARBA" id="ARBA00004496"/>
    </source>
</evidence>
<keyword evidence="4 7" id="KW-0694">RNA-binding</keyword>
<gene>
    <name evidence="9" type="ORF">SCUCBS95973_000320</name>
</gene>
<keyword evidence="10" id="KW-1185">Reference proteome</keyword>
<dbReference type="InterPro" id="IPR009018">
    <property type="entry name" value="Signal_recog_particle_SRP9/14"/>
</dbReference>
<sequence length="131" mass="14326">MGYLDNDEFFSRLAEIFNTQKSKDHGAIYLSQRRLSRGEKGAPGAALADNAASEALEPQPLIIRATNGKSKKHRKDKIRLSTTVSPDGLEAFYARYAETCKAGMTLLKPRDKSKKKAKAKKKKAATTASGP</sequence>